<organism evidence="2 3">
    <name type="scientific">Takifugu flavidus</name>
    <name type="common">sansaifugu</name>
    <dbReference type="NCBI Taxonomy" id="433684"/>
    <lineage>
        <taxon>Eukaryota</taxon>
        <taxon>Metazoa</taxon>
        <taxon>Chordata</taxon>
        <taxon>Craniata</taxon>
        <taxon>Vertebrata</taxon>
        <taxon>Euteleostomi</taxon>
        <taxon>Actinopterygii</taxon>
        <taxon>Neopterygii</taxon>
        <taxon>Teleostei</taxon>
        <taxon>Neoteleostei</taxon>
        <taxon>Acanthomorphata</taxon>
        <taxon>Eupercaria</taxon>
        <taxon>Tetraodontiformes</taxon>
        <taxon>Tetradontoidea</taxon>
        <taxon>Tetraodontidae</taxon>
        <taxon>Takifugu</taxon>
    </lineage>
</organism>
<feature type="region of interest" description="Disordered" evidence="1">
    <location>
        <begin position="89"/>
        <end position="123"/>
    </location>
</feature>
<name>A0A5C6NFX0_9TELE</name>
<dbReference type="AlphaFoldDB" id="A0A5C6NFX0"/>
<protein>
    <submittedName>
        <fullName evidence="2">Uncharacterized protein</fullName>
    </submittedName>
</protein>
<sequence length="123" mass="13344">MPVRAVTTRFMYKGLCTIPDVLSLRSPVILPEDEVEGVAPKRLKPPPEHHNSSISAASACTVTPLPQYDTCDTPQHLLCGKKHCNYCSSNQPSREGDGKGPSTFDLQKTSAILKMDSGDHSAH</sequence>
<evidence type="ECO:0000313" key="2">
    <source>
        <dbReference type="EMBL" id="TWW66073.1"/>
    </source>
</evidence>
<evidence type="ECO:0000256" key="1">
    <source>
        <dbReference type="SAM" id="MobiDB-lite"/>
    </source>
</evidence>
<evidence type="ECO:0000313" key="3">
    <source>
        <dbReference type="Proteomes" id="UP000324091"/>
    </source>
</evidence>
<gene>
    <name evidence="2" type="ORF">D4764_20G0001050</name>
</gene>
<accession>A0A5C6NFX0</accession>
<proteinExistence type="predicted"/>
<dbReference type="EMBL" id="RHFK02000013">
    <property type="protein sequence ID" value="TWW66073.1"/>
    <property type="molecule type" value="Genomic_DNA"/>
</dbReference>
<dbReference type="Proteomes" id="UP000324091">
    <property type="component" value="Chromosome 20"/>
</dbReference>
<comment type="caution">
    <text evidence="2">The sequence shown here is derived from an EMBL/GenBank/DDBJ whole genome shotgun (WGS) entry which is preliminary data.</text>
</comment>
<keyword evidence="3" id="KW-1185">Reference proteome</keyword>
<reference evidence="2 3" key="1">
    <citation type="submission" date="2019-04" db="EMBL/GenBank/DDBJ databases">
        <title>Chromosome genome assembly for Takifugu flavidus.</title>
        <authorList>
            <person name="Xiao S."/>
        </authorList>
    </citation>
    <scope>NUCLEOTIDE SEQUENCE [LARGE SCALE GENOMIC DNA]</scope>
    <source>
        <strain evidence="2">HTHZ2018</strain>
        <tissue evidence="2">Muscle</tissue>
    </source>
</reference>